<dbReference type="InterPro" id="IPR050707">
    <property type="entry name" value="HTH_MetabolicPath_Reg"/>
</dbReference>
<proteinExistence type="predicted"/>
<feature type="domain" description="IclR-ED" evidence="5">
    <location>
        <begin position="66"/>
        <end position="246"/>
    </location>
</feature>
<evidence type="ECO:0000313" key="6">
    <source>
        <dbReference type="EMBL" id="ARP83872.1"/>
    </source>
</evidence>
<dbReference type="InterPro" id="IPR036390">
    <property type="entry name" value="WH_DNA-bd_sf"/>
</dbReference>
<dbReference type="RefSeq" id="WP_086067194.1">
    <property type="nucleotide sequence ID" value="NZ_CP021108.1"/>
</dbReference>
<dbReference type="GO" id="GO:0045892">
    <property type="term" value="P:negative regulation of DNA-templated transcription"/>
    <property type="evidence" value="ECO:0007669"/>
    <property type="project" value="TreeGrafter"/>
</dbReference>
<dbReference type="AlphaFoldDB" id="A0A1W6YS07"/>
<dbReference type="EMBL" id="CP021108">
    <property type="protein sequence ID" value="ARP83872.1"/>
    <property type="molecule type" value="Genomic_DNA"/>
</dbReference>
<keyword evidence="3" id="KW-0804">Transcription</keyword>
<dbReference type="GO" id="GO:0003700">
    <property type="term" value="F:DNA-binding transcription factor activity"/>
    <property type="evidence" value="ECO:0007669"/>
    <property type="project" value="TreeGrafter"/>
</dbReference>
<dbReference type="PROSITE" id="PS51077">
    <property type="entry name" value="HTH_ICLR"/>
    <property type="match status" value="1"/>
</dbReference>
<dbReference type="OrthoDB" id="8858707at2"/>
<dbReference type="Pfam" id="PF09339">
    <property type="entry name" value="HTH_IclR"/>
    <property type="match status" value="1"/>
</dbReference>
<keyword evidence="7" id="KW-1185">Reference proteome</keyword>
<dbReference type="PANTHER" id="PTHR30136:SF35">
    <property type="entry name" value="HTH-TYPE TRANSCRIPTIONAL REGULATOR RV1719"/>
    <property type="match status" value="1"/>
</dbReference>
<evidence type="ECO:0000313" key="7">
    <source>
        <dbReference type="Proteomes" id="UP000194151"/>
    </source>
</evidence>
<organism evidence="6 7">
    <name type="scientific">Bordetella genomosp. 8</name>
    <dbReference type="NCBI Taxonomy" id="1416806"/>
    <lineage>
        <taxon>Bacteria</taxon>
        <taxon>Pseudomonadati</taxon>
        <taxon>Pseudomonadota</taxon>
        <taxon>Betaproteobacteria</taxon>
        <taxon>Burkholderiales</taxon>
        <taxon>Alcaligenaceae</taxon>
        <taxon>Bordetella</taxon>
    </lineage>
</organism>
<dbReference type="Proteomes" id="UP000194151">
    <property type="component" value="Chromosome"/>
</dbReference>
<dbReference type="SMART" id="SM00346">
    <property type="entry name" value="HTH_ICLR"/>
    <property type="match status" value="1"/>
</dbReference>
<protein>
    <submittedName>
        <fullName evidence="6">IclR family transcriptional regulator</fullName>
    </submittedName>
</protein>
<dbReference type="KEGG" id="bgv:CAL12_25685"/>
<dbReference type="GO" id="GO:0003677">
    <property type="term" value="F:DNA binding"/>
    <property type="evidence" value="ECO:0007669"/>
    <property type="project" value="UniProtKB-KW"/>
</dbReference>
<evidence type="ECO:0000259" key="4">
    <source>
        <dbReference type="PROSITE" id="PS51077"/>
    </source>
</evidence>
<evidence type="ECO:0000259" key="5">
    <source>
        <dbReference type="PROSITE" id="PS51078"/>
    </source>
</evidence>
<evidence type="ECO:0000256" key="1">
    <source>
        <dbReference type="ARBA" id="ARBA00023015"/>
    </source>
</evidence>
<dbReference type="SUPFAM" id="SSF55781">
    <property type="entry name" value="GAF domain-like"/>
    <property type="match status" value="1"/>
</dbReference>
<keyword evidence="2" id="KW-0238">DNA-binding</keyword>
<evidence type="ECO:0000256" key="3">
    <source>
        <dbReference type="ARBA" id="ARBA00023163"/>
    </source>
</evidence>
<gene>
    <name evidence="6" type="ORF">CAL12_25685</name>
</gene>
<dbReference type="InterPro" id="IPR005471">
    <property type="entry name" value="Tscrpt_reg_IclR_N"/>
</dbReference>
<dbReference type="SUPFAM" id="SSF46785">
    <property type="entry name" value="Winged helix' DNA-binding domain"/>
    <property type="match status" value="1"/>
</dbReference>
<reference evidence="6 7" key="1">
    <citation type="submission" date="2017-05" db="EMBL/GenBank/DDBJ databases">
        <title>Complete and WGS of Bordetella genogroups.</title>
        <authorList>
            <person name="Spilker T."/>
            <person name="LiPuma J."/>
        </authorList>
    </citation>
    <scope>NUCLEOTIDE SEQUENCE [LARGE SCALE GENOMIC DNA]</scope>
    <source>
        <strain evidence="6 7">AU19157</strain>
    </source>
</reference>
<sequence length="246" mass="27495">MSVKTALRVIEIIEVYAREKRPLALSELARLLQVPVSSCLALIRTLAELGYLYEVGRRNGYYPTSRLLAMAQQIARNDPVRDRVYPSLLELREATQETVVFAKLTPEHRVVYLEVLDSPHTIRYAPVAGEFRELHANSLGKALLSTLPPARQLELLRRGPLTRYNDRTLVEPEAVLAEIAASRQRGWFRNLGESLAEVGAIAWPLSLGGEHYAISVGAPVYRIEPNQDAYARILRAACAALEQNAI</sequence>
<dbReference type="STRING" id="1416806.CAL12_25685"/>
<dbReference type="InterPro" id="IPR029016">
    <property type="entry name" value="GAF-like_dom_sf"/>
</dbReference>
<dbReference type="InterPro" id="IPR014757">
    <property type="entry name" value="Tscrpt_reg_IclR_C"/>
</dbReference>
<feature type="domain" description="HTH iclR-type" evidence="4">
    <location>
        <begin position="3"/>
        <end position="65"/>
    </location>
</feature>
<keyword evidence="1" id="KW-0805">Transcription regulation</keyword>
<dbReference type="Pfam" id="PF01614">
    <property type="entry name" value="IclR_C"/>
    <property type="match status" value="1"/>
</dbReference>
<evidence type="ECO:0000256" key="2">
    <source>
        <dbReference type="ARBA" id="ARBA00023125"/>
    </source>
</evidence>
<dbReference type="Gene3D" id="3.30.450.40">
    <property type="match status" value="1"/>
</dbReference>
<name>A0A1W6YS07_9BORD</name>
<dbReference type="PANTHER" id="PTHR30136">
    <property type="entry name" value="HELIX-TURN-HELIX TRANSCRIPTIONAL REGULATOR, ICLR FAMILY"/>
    <property type="match status" value="1"/>
</dbReference>
<accession>A0A1W6YS07</accession>
<dbReference type="InterPro" id="IPR036388">
    <property type="entry name" value="WH-like_DNA-bd_sf"/>
</dbReference>
<dbReference type="PROSITE" id="PS51078">
    <property type="entry name" value="ICLR_ED"/>
    <property type="match status" value="1"/>
</dbReference>
<dbReference type="Gene3D" id="1.10.10.10">
    <property type="entry name" value="Winged helix-like DNA-binding domain superfamily/Winged helix DNA-binding domain"/>
    <property type="match status" value="1"/>
</dbReference>